<reference evidence="2 3" key="1">
    <citation type="submission" date="2020-08" db="EMBL/GenBank/DDBJ databases">
        <title>Cohnella phylogeny.</title>
        <authorList>
            <person name="Dunlap C."/>
        </authorList>
    </citation>
    <scope>NUCLEOTIDE SEQUENCE [LARGE SCALE GENOMIC DNA]</scope>
    <source>
        <strain evidence="2 3">DSM 28246</strain>
    </source>
</reference>
<proteinExistence type="predicted"/>
<dbReference type="Pfam" id="PF13175">
    <property type="entry name" value="AAA_15"/>
    <property type="match status" value="1"/>
</dbReference>
<protein>
    <submittedName>
        <fullName evidence="2">AAA family ATPase</fullName>
    </submittedName>
</protein>
<dbReference type="InterPro" id="IPR051396">
    <property type="entry name" value="Bact_Antivir_Def_Nuclease"/>
</dbReference>
<dbReference type="EMBL" id="JACJVP010000041">
    <property type="protein sequence ID" value="MBB6673679.1"/>
    <property type="molecule type" value="Genomic_DNA"/>
</dbReference>
<dbReference type="SUPFAM" id="SSF52540">
    <property type="entry name" value="P-loop containing nucleoside triphosphate hydrolases"/>
    <property type="match status" value="1"/>
</dbReference>
<dbReference type="Proteomes" id="UP000547209">
    <property type="component" value="Unassembled WGS sequence"/>
</dbReference>
<dbReference type="PANTHER" id="PTHR43581">
    <property type="entry name" value="ATP/GTP PHOSPHATASE"/>
    <property type="match status" value="1"/>
</dbReference>
<evidence type="ECO:0000259" key="1">
    <source>
        <dbReference type="Pfam" id="PF13175"/>
    </source>
</evidence>
<dbReference type="Gene3D" id="3.40.50.300">
    <property type="entry name" value="P-loop containing nucleotide triphosphate hydrolases"/>
    <property type="match status" value="1"/>
</dbReference>
<evidence type="ECO:0000313" key="2">
    <source>
        <dbReference type="EMBL" id="MBB6673679.1"/>
    </source>
</evidence>
<name>A0A7X0RU20_9BACL</name>
<sequence length="673" mass="78414">MGALLKGYKSYDKSIFIPISKTIEEKYSVYIGNNGVGKSAILEALDTFFNSRPWNLTRGATKDEVYIAPIFLIRKDKFLDRIQNSNYYDTEELKENTELLETVEKLSSYFWNVSSDFNTLVHKWPHISQFINLRDELLTKYSRDEFFFLMFGVQFTSKDTYFSAFNDDIKKKLRDGETTEERELFKKFDKIRKLIVEFYSYVYLPVEQSVDEILKIEAKQMQTLMNKDVLEEIDTALTDKFNINSKERSFITFLNDHLNEFMRGINISIQQIDKDYNYGADLFIKKNLKTSDIREKILEAYFLKKSLKYNNKEITQLSSGEQRRALIDIAYAFLSNQGSRDRNIILAIDEPEVSMSISNCYSQFQRLEKLSGINGNQVIITTHWYGALPTINKGYLQHIQEDDGNISITQFNFFNYLEERKRFPNDVELKSMFDLASSILSSMKSFNQGNWIICEGSDDKLYLESILTQKDKFRILPVGGIGNVVKIYNLLSNPISSDKKEFNPLNNTGRVLCLIDTDNLRLNFVGGDKDNIVQLRRLQVSADNKEVKLIDPARQEYYSRTVMEDCLDPETYYQAITAVINTKGTEQIRTLFNQFTFNENCSVSTLSAYHSVIKPNHMDFYDKKTDIEEFLSAHDVKYLVAKEYSKICAEKGYVDHKLEAQIMRIFDYIEQTV</sequence>
<feature type="domain" description="Endonuclease GajA/Old nuclease/RecF-like AAA" evidence="1">
    <location>
        <begin position="5"/>
        <end position="383"/>
    </location>
</feature>
<keyword evidence="3" id="KW-1185">Reference proteome</keyword>
<comment type="caution">
    <text evidence="2">The sequence shown here is derived from an EMBL/GenBank/DDBJ whole genome shotgun (WGS) entry which is preliminary data.</text>
</comment>
<evidence type="ECO:0000313" key="3">
    <source>
        <dbReference type="Proteomes" id="UP000547209"/>
    </source>
</evidence>
<dbReference type="RefSeq" id="WP_185671540.1">
    <property type="nucleotide sequence ID" value="NZ_JACJVP010000041.1"/>
</dbReference>
<dbReference type="InterPro" id="IPR041685">
    <property type="entry name" value="AAA_GajA/Old/RecF-like"/>
</dbReference>
<gene>
    <name evidence="2" type="ORF">H7C19_23655</name>
</gene>
<dbReference type="CDD" id="cd00267">
    <property type="entry name" value="ABC_ATPase"/>
    <property type="match status" value="1"/>
</dbReference>
<dbReference type="InterPro" id="IPR027417">
    <property type="entry name" value="P-loop_NTPase"/>
</dbReference>
<organism evidence="2 3">
    <name type="scientific">Cohnella nanjingensis</name>
    <dbReference type="NCBI Taxonomy" id="1387779"/>
    <lineage>
        <taxon>Bacteria</taxon>
        <taxon>Bacillati</taxon>
        <taxon>Bacillota</taxon>
        <taxon>Bacilli</taxon>
        <taxon>Bacillales</taxon>
        <taxon>Paenibacillaceae</taxon>
        <taxon>Cohnella</taxon>
    </lineage>
</organism>
<accession>A0A7X0RU20</accession>
<dbReference type="PANTHER" id="PTHR43581:SF2">
    <property type="entry name" value="EXCINUCLEASE ATPASE SUBUNIT"/>
    <property type="match status" value="1"/>
</dbReference>
<dbReference type="AlphaFoldDB" id="A0A7X0RU20"/>